<dbReference type="GO" id="GO:0005980">
    <property type="term" value="P:glycogen catabolic process"/>
    <property type="evidence" value="ECO:0007669"/>
    <property type="project" value="InterPro"/>
</dbReference>
<organism evidence="6 7">
    <name type="scientific">Microbacterium enclense</name>
    <dbReference type="NCBI Taxonomy" id="993073"/>
    <lineage>
        <taxon>Bacteria</taxon>
        <taxon>Bacillati</taxon>
        <taxon>Actinomycetota</taxon>
        <taxon>Actinomycetes</taxon>
        <taxon>Micrococcales</taxon>
        <taxon>Microbacteriaceae</taxon>
        <taxon>Microbacterium</taxon>
    </lineage>
</organism>
<dbReference type="Gene3D" id="2.60.40.10">
    <property type="entry name" value="Immunoglobulins"/>
    <property type="match status" value="1"/>
</dbReference>
<dbReference type="Pfam" id="PF00128">
    <property type="entry name" value="Alpha-amylase"/>
    <property type="match status" value="1"/>
</dbReference>
<accession>A0A1G6GQ24</accession>
<dbReference type="OrthoDB" id="3236218at2"/>
<dbReference type="InterPro" id="IPR006047">
    <property type="entry name" value="GH13_cat_dom"/>
</dbReference>
<sequence length="737" mass="82752">MQQVWPGSSYPLGATYDGNGTNFALFSEGAEKVELCLFDEDGTETCYELIDVDAFVWHAYLPNILPGQRYGYRVHGEYDPASGKRFNARKLLLDPYAKAVEGQVDWGQAVFSYEFGDPDSFNDEDSAPHMMKGVVVNPFFDWSGDRQPKTPYSETFIYEAHVKGLTQLHPDVPEELRGTYAGIAHPAVIDHLKKLGVTAIELMPVHQFVNDSTLIEKGLSNYWGYNTIAFLAPQNTYSSTGDHGQQVQEFKAMVKALHAAGIEVILDVVYNHTAEGNHMGPTLSMRGIDNEAYYRLEDDDKRYYTDYTGTGNSMNVGNPHTLQLIMDSLRYWVLEMHVDGFRFDLASTLAREFYEVDRLAAFFELVQQDPIVSQVKLIAEPWDVGPGGYQVGNFPPQWTEWNGKYRDTVRDFWRGEPQALAEFASRLTGSADLYEHSGRFPVASINFVTAHDGFTLRDLVSYNEKHNDANGEDNNDGESHNRSSNMGVEGPTDDPEVLKRRAQQQRNFIATLLLSQGVPMLLHGDELGRTQGGNNNGYAQDNEITWVDWSSIDTPLIEFTAALARLRKQHPTFRRSRFFDGRPVKMEEGAPIPDVVWLRPDGSLMQPEDWDNGFGRAVGVFLNGQGIRERDRRGQSISDDHFLVLFNAGDEPVDFQLPDFEYAPKWDAYVDTAGERANTEPLSPGETLPLEPKSLIVLREHHLPEPEVDHSVAASLTAQIQVIGADDLPGQAPKPEL</sequence>
<reference evidence="6 7" key="1">
    <citation type="submission" date="2016-09" db="EMBL/GenBank/DDBJ databases">
        <authorList>
            <person name="Capua I."/>
            <person name="De Benedictis P."/>
            <person name="Joannis T."/>
            <person name="Lombin L.H."/>
            <person name="Cattoli G."/>
        </authorList>
    </citation>
    <scope>NUCLEOTIDE SEQUENCE [LARGE SCALE GENOMIC DNA]</scope>
    <source>
        <strain evidence="6 7">NIO-1002</strain>
    </source>
</reference>
<name>A0A1G6GQ24_9MICO</name>
<proteinExistence type="inferred from homology"/>
<dbReference type="InterPro" id="IPR013780">
    <property type="entry name" value="Glyco_hydro_b"/>
</dbReference>
<dbReference type="InterPro" id="IPR017853">
    <property type="entry name" value="GH"/>
</dbReference>
<dbReference type="Proteomes" id="UP000183203">
    <property type="component" value="Unassembled WGS sequence"/>
</dbReference>
<dbReference type="PANTHER" id="PTHR43002">
    <property type="entry name" value="GLYCOGEN DEBRANCHING ENZYME"/>
    <property type="match status" value="1"/>
</dbReference>
<dbReference type="SUPFAM" id="SSF81296">
    <property type="entry name" value="E set domains"/>
    <property type="match status" value="1"/>
</dbReference>
<gene>
    <name evidence="6" type="ORF">SAMN05216418_0540</name>
</gene>
<dbReference type="SMART" id="SM00642">
    <property type="entry name" value="Aamy"/>
    <property type="match status" value="1"/>
</dbReference>
<evidence type="ECO:0000256" key="1">
    <source>
        <dbReference type="ARBA" id="ARBA00008061"/>
    </source>
</evidence>
<evidence type="ECO:0000313" key="7">
    <source>
        <dbReference type="Proteomes" id="UP000183203"/>
    </source>
</evidence>
<dbReference type="Pfam" id="PF02922">
    <property type="entry name" value="CBM_48"/>
    <property type="match status" value="1"/>
</dbReference>
<evidence type="ECO:0000256" key="3">
    <source>
        <dbReference type="ARBA" id="ARBA00023295"/>
    </source>
</evidence>
<keyword evidence="3" id="KW-0326">Glycosidase</keyword>
<dbReference type="NCBIfam" id="TIGR02100">
    <property type="entry name" value="glgX_debranch"/>
    <property type="match status" value="1"/>
</dbReference>
<dbReference type="CDD" id="cd11326">
    <property type="entry name" value="AmyAc_Glg_debranch"/>
    <property type="match status" value="1"/>
</dbReference>
<dbReference type="GO" id="GO:0004135">
    <property type="term" value="F:amylo-alpha-1,6-glucosidase activity"/>
    <property type="evidence" value="ECO:0007669"/>
    <property type="project" value="InterPro"/>
</dbReference>
<comment type="similarity">
    <text evidence="1">Belongs to the glycosyl hydrolase 13 family.</text>
</comment>
<dbReference type="SUPFAM" id="SSF51011">
    <property type="entry name" value="Glycosyl hydrolase domain"/>
    <property type="match status" value="1"/>
</dbReference>
<dbReference type="InterPro" id="IPR014756">
    <property type="entry name" value="Ig_E-set"/>
</dbReference>
<dbReference type="EMBL" id="FMYG01000001">
    <property type="protein sequence ID" value="SDB84132.1"/>
    <property type="molecule type" value="Genomic_DNA"/>
</dbReference>
<dbReference type="SUPFAM" id="SSF51445">
    <property type="entry name" value="(Trans)glycosidases"/>
    <property type="match status" value="1"/>
</dbReference>
<evidence type="ECO:0000259" key="5">
    <source>
        <dbReference type="SMART" id="SM00642"/>
    </source>
</evidence>
<feature type="region of interest" description="Disordered" evidence="4">
    <location>
        <begin position="465"/>
        <end position="495"/>
    </location>
</feature>
<evidence type="ECO:0000256" key="2">
    <source>
        <dbReference type="ARBA" id="ARBA00022801"/>
    </source>
</evidence>
<feature type="domain" description="Glycosyl hydrolase family 13 catalytic" evidence="5">
    <location>
        <begin position="167"/>
        <end position="567"/>
    </location>
</feature>
<keyword evidence="2" id="KW-0378">Hydrolase</keyword>
<dbReference type="InterPro" id="IPR004193">
    <property type="entry name" value="Glyco_hydro_13_N"/>
</dbReference>
<protein>
    <submittedName>
        <fullName evidence="6">Glycogen operon protein</fullName>
    </submittedName>
</protein>
<dbReference type="Gene3D" id="2.60.40.1180">
    <property type="entry name" value="Golgi alpha-mannosidase II"/>
    <property type="match status" value="1"/>
</dbReference>
<dbReference type="STRING" id="993073.AS029_01500"/>
<dbReference type="Gene3D" id="3.20.20.80">
    <property type="entry name" value="Glycosidases"/>
    <property type="match status" value="1"/>
</dbReference>
<dbReference type="CDD" id="cd02856">
    <property type="entry name" value="E_set_GDE_Isoamylase_N"/>
    <property type="match status" value="1"/>
</dbReference>
<dbReference type="InterPro" id="IPR011837">
    <property type="entry name" value="Glycogen_debranch_GlgX"/>
</dbReference>
<dbReference type="AlphaFoldDB" id="A0A1G6GQ24"/>
<dbReference type="InterPro" id="IPR044505">
    <property type="entry name" value="GlgX_Isoamylase_N_E_set"/>
</dbReference>
<dbReference type="InterPro" id="IPR013783">
    <property type="entry name" value="Ig-like_fold"/>
</dbReference>
<evidence type="ECO:0000313" key="6">
    <source>
        <dbReference type="EMBL" id="SDB84132.1"/>
    </source>
</evidence>
<evidence type="ECO:0000256" key="4">
    <source>
        <dbReference type="SAM" id="MobiDB-lite"/>
    </source>
</evidence>